<dbReference type="AlphaFoldDB" id="D8IYS0"/>
<feature type="domain" description="Ice-binding protein C-terminal" evidence="1">
    <location>
        <begin position="181"/>
        <end position="204"/>
    </location>
</feature>
<dbReference type="Pfam" id="PF07589">
    <property type="entry name" value="PEP-CTERM"/>
    <property type="match status" value="1"/>
</dbReference>
<organism evidence="2 3">
    <name type="scientific">Herbaspirillum seropedicae (strain SmR1)</name>
    <dbReference type="NCBI Taxonomy" id="757424"/>
    <lineage>
        <taxon>Bacteria</taxon>
        <taxon>Pseudomonadati</taxon>
        <taxon>Pseudomonadota</taxon>
        <taxon>Betaproteobacteria</taxon>
        <taxon>Burkholderiales</taxon>
        <taxon>Oxalobacteraceae</taxon>
        <taxon>Herbaspirillum</taxon>
    </lineage>
</organism>
<dbReference type="NCBIfam" id="TIGR02595">
    <property type="entry name" value="PEP_CTERM"/>
    <property type="match status" value="1"/>
</dbReference>
<keyword evidence="3" id="KW-1185">Reference proteome</keyword>
<reference evidence="2 3" key="1">
    <citation type="submission" date="2010-04" db="EMBL/GenBank/DDBJ databases">
        <title>The genome of Herbaspirillum seropedicae SmR1, an endophytic, nitrogen-fixing, plant-growth promoting beta-Proteobacteria.</title>
        <authorList>
            <person name="Pedrosa F.O."/>
            <person name="Monteiro R.A."/>
            <person name="Wassem R."/>
            <person name="Cruz L.M."/>
            <person name="Ayub R.A."/>
            <person name="Colauto N.B."/>
            <person name="Fernandez M.A."/>
            <person name="Fungaro M.H.P."/>
            <person name="Grisard E.C."/>
            <person name="Hungria M."/>
            <person name="Madeira H.M.F."/>
            <person name="Nodari R.O."/>
            <person name="Osaku C.A."/>
            <person name="Petzl-Erler M.L."/>
            <person name="Terenzi H."/>
            <person name="Vieira L.G.E."/>
            <person name="Almeida M.I.M."/>
            <person name="Alves L.R."/>
            <person name="Arantes O.M.N."/>
            <person name="Balsanelli E."/>
            <person name="Barcellos F.G."/>
            <person name="Baura V.A."/>
            <person name="Binde D.R."/>
            <person name="Campo R.J."/>
            <person name="Chubatsu L.S."/>
            <person name="Chueire L.M.O."/>
            <person name="Ciferri R.R."/>
            <person name="Correa L.C."/>
            <person name="da Conceicao Silva J.L."/>
            <person name="Dabul A.N.G."/>
            <person name="Dambros B.P."/>
            <person name="Faoro H."/>
            <person name="Favetti A."/>
            <person name="Friedermann G."/>
            <person name="Furlaneto M.C."/>
            <person name="Gasques L.S."/>
            <person name="Gimenes C.C.T."/>
            <person name="Gioppo N.M.R."/>
            <person name="Glienke-Blanco C."/>
            <person name="Godoy L.P."/>
            <person name="Guerra M.P."/>
            <person name="Karp S."/>
            <person name="Kava-Cordeiro V."/>
            <person name="Margarido V.P."/>
            <person name="Mathioni S.M."/>
            <person name="Menck-Soares M.A."/>
            <person name="Murace N.K."/>
            <person name="Nicolas M.F."/>
            <person name="Oliveira C.E.C."/>
            <person name="Pagnan N.A.B."/>
            <person name="Pamphile J.A."/>
            <person name="Patussi E.V."/>
            <person name="Pereira L.F.P."/>
            <person name="Pereira-Ferrari L."/>
            <person name="Pinto F.G.S."/>
            <person name="Precoma C."/>
            <person name="Prioli A.J."/>
            <person name="Prioli S.M.A.P."/>
            <person name="Raittz R.T."/>
            <person name="Ramos H.J.O."/>
            <person name="Ribeiro E.M.S.F."/>
            <person name="Rigo L.U."/>
            <person name="Rocha C.L.M.S.C."/>
            <person name="Rocha S.N."/>
            <person name="Santos K."/>
            <person name="Satori D."/>
            <person name="Silva A.G."/>
            <person name="Simao R.C.G."/>
            <person name="Soares M.A.M."/>
            <person name="Souza E.M."/>
            <person name="Steffens M.B.R."/>
            <person name="Steindel M."/>
            <person name="Tadra-Sfeir M.Z."/>
            <person name="Takahashi E.K."/>
            <person name="Torres R.A."/>
            <person name="Valle J.S."/>
            <person name="Vernal J.I."/>
            <person name="Vilas-Boas L.A."/>
            <person name="Watanabe M.A.E."/>
            <person name="Weiss V.A."/>
            <person name="Yates M.A."/>
            <person name="Souza E.M."/>
        </authorList>
    </citation>
    <scope>NUCLEOTIDE SEQUENCE [LARGE SCALE GENOMIC DNA]</scope>
    <source>
        <strain evidence="2 3">SmR1</strain>
    </source>
</reference>
<evidence type="ECO:0000313" key="2">
    <source>
        <dbReference type="EMBL" id="ADJ64255.1"/>
    </source>
</evidence>
<dbReference type="STRING" id="757424.Hsero_2759"/>
<dbReference type="InterPro" id="IPR013424">
    <property type="entry name" value="Ice-binding_C"/>
</dbReference>
<dbReference type="HOGENOM" id="CLU_1218412_0_0_4"/>
<name>D8IYS0_HERSS</name>
<evidence type="ECO:0000313" key="3">
    <source>
        <dbReference type="Proteomes" id="UP000000329"/>
    </source>
</evidence>
<gene>
    <name evidence="2" type="ordered locus">Hsero_2759</name>
</gene>
<dbReference type="eggNOG" id="ENOG5034BVX">
    <property type="taxonomic scope" value="Bacteria"/>
</dbReference>
<accession>D8IYS0</accession>
<dbReference type="EMBL" id="CP002039">
    <property type="protein sequence ID" value="ADJ64255.1"/>
    <property type="molecule type" value="Genomic_DNA"/>
</dbReference>
<sequence length="207" mass="21386">MTTVTSAWQQAAFDLPTIDASATVQFNGFNASLGKLIGVTVKFIMDETLTDTIYNFNTHAVTVGNPRPVFATSTITATGPLGLSTVNQLTTTPQFAGVVPAAPSLGSFGSKSISNTVTGIQSGPVTVNGTPASLAAYIGGQNSVTINVDGEGSQSGSLPPNVMNGYSASANGMVYLQYIYQVPEPASMALFALGLLALTQLRRRKSS</sequence>
<evidence type="ECO:0000259" key="1">
    <source>
        <dbReference type="Pfam" id="PF07589"/>
    </source>
</evidence>
<dbReference type="KEGG" id="hse:Hsero_2759"/>
<proteinExistence type="predicted"/>
<dbReference type="Proteomes" id="UP000000329">
    <property type="component" value="Chromosome"/>
</dbReference>
<protein>
    <recommendedName>
        <fullName evidence="1">Ice-binding protein C-terminal domain-containing protein</fullName>
    </recommendedName>
</protein>
<dbReference type="NCBIfam" id="NF033208">
    <property type="entry name" value="choice_anch_E"/>
    <property type="match status" value="1"/>
</dbReference>